<dbReference type="RefSeq" id="WP_344198607.1">
    <property type="nucleotide sequence ID" value="NZ_BAAAND010000012.1"/>
</dbReference>
<evidence type="ECO:0000313" key="3">
    <source>
        <dbReference type="Proteomes" id="UP001500190"/>
    </source>
</evidence>
<evidence type="ECO:0000256" key="1">
    <source>
        <dbReference type="SAM" id="Phobius"/>
    </source>
</evidence>
<protein>
    <submittedName>
        <fullName evidence="2">YoaK family protein</fullName>
    </submittedName>
</protein>
<proteinExistence type="predicted"/>
<name>A0ABN2EH39_9ACTN</name>
<keyword evidence="1" id="KW-0472">Membrane</keyword>
<dbReference type="PANTHER" id="PTHR37314">
    <property type="entry name" value="SLR0142 PROTEIN"/>
    <property type="match status" value="1"/>
</dbReference>
<dbReference type="Proteomes" id="UP001500190">
    <property type="component" value="Unassembled WGS sequence"/>
</dbReference>
<keyword evidence="1" id="KW-0812">Transmembrane</keyword>
<reference evidence="2 3" key="1">
    <citation type="journal article" date="2019" name="Int. J. Syst. Evol. Microbiol.">
        <title>The Global Catalogue of Microorganisms (GCM) 10K type strain sequencing project: providing services to taxonomists for standard genome sequencing and annotation.</title>
        <authorList>
            <consortium name="The Broad Institute Genomics Platform"/>
            <consortium name="The Broad Institute Genome Sequencing Center for Infectious Disease"/>
            <person name="Wu L."/>
            <person name="Ma J."/>
        </authorList>
    </citation>
    <scope>NUCLEOTIDE SEQUENCE [LARGE SCALE GENOMIC DNA]</scope>
    <source>
        <strain evidence="2 3">JCM 14304</strain>
    </source>
</reference>
<feature type="transmembrane region" description="Helical" evidence="1">
    <location>
        <begin position="90"/>
        <end position="114"/>
    </location>
</feature>
<accession>A0ABN2EH39</accession>
<keyword evidence="3" id="KW-1185">Reference proteome</keyword>
<comment type="caution">
    <text evidence="2">The sequence shown here is derived from an EMBL/GenBank/DDBJ whole genome shotgun (WGS) entry which is preliminary data.</text>
</comment>
<gene>
    <name evidence="2" type="ORF">GCM10009742_66250</name>
</gene>
<sequence length="222" mass="22247">MGVPVGVRWEVGGFLGLTAATGLIDAVSYLTLGHTFVANMTGNVVFLGFAVAPGSGFRLGPPVIAVVGFVLGSLLGGRAARILEARPRRWLGIAFGSQAAVLLLCGLLVGVGVLRESGGTSYLLILALAGCFGLQNATVRHVAPKDMTTTVLTLTLTGLAADSVLGNGRAAPPYRRLGSIFAMLLGAAAGALLLQVTTAWVIALAGAVVAGAAAVFVLAPAG</sequence>
<feature type="transmembrane region" description="Helical" evidence="1">
    <location>
        <begin position="63"/>
        <end position="83"/>
    </location>
</feature>
<organism evidence="2 3">
    <name type="scientific">Kribbella karoonensis</name>
    <dbReference type="NCBI Taxonomy" id="324851"/>
    <lineage>
        <taxon>Bacteria</taxon>
        <taxon>Bacillati</taxon>
        <taxon>Actinomycetota</taxon>
        <taxon>Actinomycetes</taxon>
        <taxon>Propionibacteriales</taxon>
        <taxon>Kribbellaceae</taxon>
        <taxon>Kribbella</taxon>
    </lineage>
</organism>
<keyword evidence="1" id="KW-1133">Transmembrane helix</keyword>
<evidence type="ECO:0000313" key="2">
    <source>
        <dbReference type="EMBL" id="GAA1607197.1"/>
    </source>
</evidence>
<dbReference type="InterPro" id="IPR010699">
    <property type="entry name" value="DUF1275"/>
</dbReference>
<dbReference type="PANTHER" id="PTHR37314:SF4">
    <property type="entry name" value="UPF0700 TRANSMEMBRANE PROTEIN YOAK"/>
    <property type="match status" value="1"/>
</dbReference>
<feature type="transmembrane region" description="Helical" evidence="1">
    <location>
        <begin position="177"/>
        <end position="194"/>
    </location>
</feature>
<dbReference type="EMBL" id="BAAAND010000012">
    <property type="protein sequence ID" value="GAA1607197.1"/>
    <property type="molecule type" value="Genomic_DNA"/>
</dbReference>
<dbReference type="Pfam" id="PF06912">
    <property type="entry name" value="DUF1275"/>
    <property type="match status" value="1"/>
</dbReference>
<feature type="transmembrane region" description="Helical" evidence="1">
    <location>
        <begin position="200"/>
        <end position="219"/>
    </location>
</feature>
<feature type="transmembrane region" description="Helical" evidence="1">
    <location>
        <begin position="120"/>
        <end position="139"/>
    </location>
</feature>
<feature type="transmembrane region" description="Helical" evidence="1">
    <location>
        <begin position="12"/>
        <end position="30"/>
    </location>
</feature>